<dbReference type="Pfam" id="PF14310">
    <property type="entry name" value="Fn3-like"/>
    <property type="match status" value="1"/>
</dbReference>
<evidence type="ECO:0000256" key="3">
    <source>
        <dbReference type="ARBA" id="ARBA00012744"/>
    </source>
</evidence>
<evidence type="ECO:0000313" key="9">
    <source>
        <dbReference type="Proteomes" id="UP000242875"/>
    </source>
</evidence>
<dbReference type="Pfam" id="PF07691">
    <property type="entry name" value="PA14"/>
    <property type="match status" value="1"/>
</dbReference>
<accession>A0A261Y7Q8</accession>
<dbReference type="GO" id="GO:0008422">
    <property type="term" value="F:beta-glucosidase activity"/>
    <property type="evidence" value="ECO:0007669"/>
    <property type="project" value="UniProtKB-EC"/>
</dbReference>
<sequence length="829" mass="90845">MVSNSIDIEGILSQLTLEEKVSLTAGKDFWHTVAIPRVGIPTLKVSDGPNGARGGKFFDGTPAACFPNGVCLAASFNTDLVEQVGKALGQDIKSKNAHVLLGPTLNIHRSVLGGRSFEAYSEDPLLSGKMTAAYVRGLQSEKVAATPKHYVCNEQEFERLSISSEVTDRALREIYLSPFEIAIRESDPWALMTSYNRVNGTYASEHPNTLKKILREEWGFDGLVMSDWTGVYSTADAINNTLDLEMPGPSRWRADKLLKAVKDGQVSEETITESVRRLLQLFVKVGRFEDPTDPLTTPEQGINKPEHAALIRRAAGEGIVLLKNENDALPISTDSVKSIAVFGPSAVKPIAMGGGSAHVRAHYVITPLEGIQKAAGPKVKVTYMQGATTNKNVPLFEQTVETPTGKIGTQIEYFKLNSFHEAPFKVDVFPSARWINIEKPEGIESNIMSVRATAVYTAPVSGIYIIGVCIQGQGRLLLNGKELITGNITFKPGEMLGEHKYELRREVSLEANKKYTVAVELSVQKEEEWAGFQFGIQEPLDHDAIAKAAALAAESDIAIVFTGLTDEWESEGFDRENMDFSGNQVELVEAVAKFNKRTIVVNNTGSPVTLPFLPRIQALLQAWYPGQECGNSIADILFGKTNPSGKLPTTFPHRLEDTPAFLNFPGENGKVLYGEGIFVGMRYYEKLNLDVAFPFGFGLSYTTFELGNVSISSTKVSSEKDLPITVSVHVKNTGAMDGAEAVQVYVRDVVSSLVRPIKELKAFAKIQVQAGQTQKVEISLDKHAFGYWDDKKYTWIAEAGDFEVLVGTSSQHIHGKAAVTLTNNIEWLF</sequence>
<dbReference type="InterPro" id="IPR036881">
    <property type="entry name" value="Glyco_hydro_3_C_sf"/>
</dbReference>
<gene>
    <name evidence="8" type="ORF">BZG36_00279</name>
</gene>
<dbReference type="Pfam" id="PF00933">
    <property type="entry name" value="Glyco_hydro_3"/>
    <property type="match status" value="1"/>
</dbReference>
<dbReference type="InterPro" id="IPR019800">
    <property type="entry name" value="Glyco_hydro_3_AS"/>
</dbReference>
<dbReference type="Pfam" id="PF01915">
    <property type="entry name" value="Glyco_hydro_3_C"/>
    <property type="match status" value="1"/>
</dbReference>
<evidence type="ECO:0000259" key="7">
    <source>
        <dbReference type="PROSITE" id="PS51820"/>
    </source>
</evidence>
<keyword evidence="5 6" id="KW-0326">Glycosidase</keyword>
<comment type="pathway">
    <text evidence="6">Glycan metabolism; cellulose degradation.</text>
</comment>
<dbReference type="PRINTS" id="PR00133">
    <property type="entry name" value="GLHYDRLASE3"/>
</dbReference>
<organism evidence="8 9">
    <name type="scientific">Bifiguratus adelaidae</name>
    <dbReference type="NCBI Taxonomy" id="1938954"/>
    <lineage>
        <taxon>Eukaryota</taxon>
        <taxon>Fungi</taxon>
        <taxon>Fungi incertae sedis</taxon>
        <taxon>Mucoromycota</taxon>
        <taxon>Mucoromycotina</taxon>
        <taxon>Endogonomycetes</taxon>
        <taxon>Endogonales</taxon>
        <taxon>Endogonales incertae sedis</taxon>
        <taxon>Bifiguratus</taxon>
    </lineage>
</organism>
<dbReference type="AlphaFoldDB" id="A0A261Y7Q8"/>
<dbReference type="Gene3D" id="3.20.20.300">
    <property type="entry name" value="Glycoside hydrolase, family 3, N-terminal domain"/>
    <property type="match status" value="1"/>
</dbReference>
<evidence type="ECO:0000256" key="2">
    <source>
        <dbReference type="ARBA" id="ARBA00005336"/>
    </source>
</evidence>
<comment type="catalytic activity">
    <reaction evidence="1 6">
        <text>Hydrolysis of terminal, non-reducing beta-D-glucosyl residues with release of beta-D-glucose.</text>
        <dbReference type="EC" id="3.2.1.21"/>
    </reaction>
</comment>
<dbReference type="FunFam" id="2.60.40.10:FF:000495">
    <property type="entry name" value="Periplasmic beta-glucosidase"/>
    <property type="match status" value="1"/>
</dbReference>
<dbReference type="PROSITE" id="PS51820">
    <property type="entry name" value="PA14"/>
    <property type="match status" value="1"/>
</dbReference>
<dbReference type="InterPro" id="IPR026891">
    <property type="entry name" value="Fn3-like"/>
</dbReference>
<dbReference type="Gene3D" id="2.60.40.10">
    <property type="entry name" value="Immunoglobulins"/>
    <property type="match status" value="1"/>
</dbReference>
<dbReference type="OrthoDB" id="416222at2759"/>
<feature type="domain" description="PA14" evidence="7">
    <location>
        <begin position="404"/>
        <end position="550"/>
    </location>
</feature>
<dbReference type="InterPro" id="IPR037524">
    <property type="entry name" value="PA14/GLEYA"/>
</dbReference>
<dbReference type="InterPro" id="IPR050288">
    <property type="entry name" value="Cellulose_deg_GH3"/>
</dbReference>
<protein>
    <recommendedName>
        <fullName evidence="3 6">beta-glucosidase</fullName>
        <ecNumber evidence="3 6">3.2.1.21</ecNumber>
    </recommendedName>
</protein>
<keyword evidence="4 6" id="KW-0378">Hydrolase</keyword>
<evidence type="ECO:0000313" key="8">
    <source>
        <dbReference type="EMBL" id="OZJ06655.1"/>
    </source>
</evidence>
<dbReference type="GO" id="GO:0030245">
    <property type="term" value="P:cellulose catabolic process"/>
    <property type="evidence" value="ECO:0007669"/>
    <property type="project" value="UniProtKB-UniPathway"/>
</dbReference>
<name>A0A261Y7Q8_9FUNG</name>
<dbReference type="UniPathway" id="UPA00696"/>
<keyword evidence="9" id="KW-1185">Reference proteome</keyword>
<dbReference type="InterPro" id="IPR017853">
    <property type="entry name" value="GH"/>
</dbReference>
<proteinExistence type="inferred from homology"/>
<keyword evidence="6" id="KW-0119">Carbohydrate metabolism</keyword>
<comment type="similarity">
    <text evidence="2 6">Belongs to the glycosyl hydrolase 3 family.</text>
</comment>
<keyword evidence="6" id="KW-0624">Polysaccharide degradation</keyword>
<dbReference type="EC" id="3.2.1.21" evidence="3 6"/>
<dbReference type="Gene3D" id="3.40.50.1700">
    <property type="entry name" value="Glycoside hydrolase family 3 C-terminal domain"/>
    <property type="match status" value="1"/>
</dbReference>
<dbReference type="InterPro" id="IPR036962">
    <property type="entry name" value="Glyco_hydro_3_N_sf"/>
</dbReference>
<dbReference type="PROSITE" id="PS00775">
    <property type="entry name" value="GLYCOSYL_HYDROL_F3"/>
    <property type="match status" value="1"/>
</dbReference>
<dbReference type="Proteomes" id="UP000242875">
    <property type="component" value="Unassembled WGS sequence"/>
</dbReference>
<dbReference type="InterPro" id="IPR011658">
    <property type="entry name" value="PA14_dom"/>
</dbReference>
<dbReference type="InterPro" id="IPR002772">
    <property type="entry name" value="Glyco_hydro_3_C"/>
</dbReference>
<evidence type="ECO:0000256" key="5">
    <source>
        <dbReference type="ARBA" id="ARBA00023295"/>
    </source>
</evidence>
<evidence type="ECO:0000256" key="6">
    <source>
        <dbReference type="RuleBase" id="RU361161"/>
    </source>
</evidence>
<dbReference type="SUPFAM" id="SSF51445">
    <property type="entry name" value="(Trans)glycosidases"/>
    <property type="match status" value="1"/>
</dbReference>
<dbReference type="PANTHER" id="PTHR42715">
    <property type="entry name" value="BETA-GLUCOSIDASE"/>
    <property type="match status" value="1"/>
</dbReference>
<dbReference type="EMBL" id="MVBO01000002">
    <property type="protein sequence ID" value="OZJ06655.1"/>
    <property type="molecule type" value="Genomic_DNA"/>
</dbReference>
<reference evidence="8 9" key="1">
    <citation type="journal article" date="2017" name="Mycologia">
        <title>Bifiguratus adelaidae, gen. et sp. nov., a new member of Mucoromycotina in endophytic and soil-dwelling habitats.</title>
        <authorList>
            <person name="Torres-Cruz T.J."/>
            <person name="Billingsley Tobias T.L."/>
            <person name="Almatruk M."/>
            <person name="Hesse C."/>
            <person name="Kuske C.R."/>
            <person name="Desiro A."/>
            <person name="Benucci G.M."/>
            <person name="Bonito G."/>
            <person name="Stajich J.E."/>
            <person name="Dunlap C."/>
            <person name="Arnold A.E."/>
            <person name="Porras-Alfaro A."/>
        </authorList>
    </citation>
    <scope>NUCLEOTIDE SEQUENCE [LARGE SCALE GENOMIC DNA]</scope>
    <source>
        <strain evidence="8 9">AZ0501</strain>
    </source>
</reference>
<dbReference type="PANTHER" id="PTHR42715:SF3">
    <property type="entry name" value="BETA-GLUCOSIDASE B-RELATED"/>
    <property type="match status" value="1"/>
</dbReference>
<evidence type="ECO:0000256" key="1">
    <source>
        <dbReference type="ARBA" id="ARBA00000448"/>
    </source>
</evidence>
<dbReference type="InterPro" id="IPR013783">
    <property type="entry name" value="Ig-like_fold"/>
</dbReference>
<dbReference type="SMART" id="SM01217">
    <property type="entry name" value="Fn3_like"/>
    <property type="match status" value="1"/>
</dbReference>
<comment type="caution">
    <text evidence="8">The sequence shown here is derived from an EMBL/GenBank/DDBJ whole genome shotgun (WGS) entry which is preliminary data.</text>
</comment>
<dbReference type="Gene3D" id="2.60.120.260">
    <property type="entry name" value="Galactose-binding domain-like"/>
    <property type="match status" value="1"/>
</dbReference>
<dbReference type="InterPro" id="IPR001764">
    <property type="entry name" value="Glyco_hydro_3_N"/>
</dbReference>
<dbReference type="SUPFAM" id="SSF52279">
    <property type="entry name" value="Beta-D-glucan exohydrolase, C-terminal domain"/>
    <property type="match status" value="1"/>
</dbReference>
<evidence type="ECO:0000256" key="4">
    <source>
        <dbReference type="ARBA" id="ARBA00022801"/>
    </source>
</evidence>